<dbReference type="KEGG" id="nmo:Nmlp_1407"/>
<keyword evidence="2" id="KW-1185">Reference proteome</keyword>
<dbReference type="GeneID" id="14650690"/>
<protein>
    <submittedName>
        <fullName evidence="1">Uncharacterized protein</fullName>
    </submittedName>
</protein>
<evidence type="ECO:0000313" key="2">
    <source>
        <dbReference type="Proteomes" id="UP000011867"/>
    </source>
</evidence>
<organism evidence="1 2">
    <name type="scientific">Natronomonas moolapensis (strain DSM 18674 / CECT 7526 / JCM 14361 / 8.8.11)</name>
    <dbReference type="NCBI Taxonomy" id="268739"/>
    <lineage>
        <taxon>Archaea</taxon>
        <taxon>Methanobacteriati</taxon>
        <taxon>Methanobacteriota</taxon>
        <taxon>Stenosarchaea group</taxon>
        <taxon>Halobacteria</taxon>
        <taxon>Halobacteriales</taxon>
        <taxon>Natronomonadaceae</taxon>
        <taxon>Natronomonas</taxon>
    </lineage>
</organism>
<reference evidence="1 2" key="1">
    <citation type="journal article" date="2013" name="Genome Announc.">
        <title>Genome of the haloarchaeon Natronomonas moolapensis, a neutrophilic member of a previously haloalkaliphilic genus.</title>
        <authorList>
            <person name="Dyall-Smith M.L."/>
            <person name="Pfeiffer F."/>
            <person name="Oberwinkler T."/>
            <person name="Klee K."/>
            <person name="Rampp M."/>
            <person name="Palm P."/>
            <person name="Gross K."/>
            <person name="Schuster S.C."/>
            <person name="Oesterhelt D."/>
        </authorList>
    </citation>
    <scope>NUCLEOTIDE SEQUENCE [LARGE SCALE GENOMIC DNA]</scope>
    <source>
        <strain evidence="2">DSM 18674 / JCM 14361 / 8.8.11</strain>
    </source>
</reference>
<dbReference type="STRING" id="268739.Nmlp_1407"/>
<dbReference type="Proteomes" id="UP000011867">
    <property type="component" value="Chromosome"/>
</dbReference>
<gene>
    <name evidence="1" type="ordered locus">Nmlp_1407</name>
</gene>
<proteinExistence type="predicted"/>
<dbReference type="RefSeq" id="WP_015408456.1">
    <property type="nucleotide sequence ID" value="NC_020388.1"/>
</dbReference>
<dbReference type="EMBL" id="HF582854">
    <property type="protein sequence ID" value="CCQ35611.1"/>
    <property type="molecule type" value="Genomic_DNA"/>
</dbReference>
<sequence length="61" mass="6821">MNEGNYTVSFAVPHSLTDGDNTELSIREYDDFGSMYEFELLDGSTRSVGKQLVSEITPVEE</sequence>
<dbReference type="HOGENOM" id="CLU_195713_0_0_2"/>
<name>M1XKB8_NATM8</name>
<evidence type="ECO:0000313" key="1">
    <source>
        <dbReference type="EMBL" id="CCQ35611.1"/>
    </source>
</evidence>
<dbReference type="eggNOG" id="arCOG14256">
    <property type="taxonomic scope" value="Archaea"/>
</dbReference>
<dbReference type="AlphaFoldDB" id="M1XKB8"/>
<accession>M1XKB8</accession>
<dbReference type="OrthoDB" id="240430at2157"/>